<dbReference type="PRINTS" id="PR01590">
    <property type="entry name" value="HTHFIS"/>
</dbReference>
<dbReference type="SMART" id="SM00382">
    <property type="entry name" value="AAA"/>
    <property type="match status" value="1"/>
</dbReference>
<evidence type="ECO:0000256" key="4">
    <source>
        <dbReference type="ARBA" id="ARBA00023163"/>
    </source>
</evidence>
<dbReference type="SMART" id="SM00448">
    <property type="entry name" value="REC"/>
    <property type="match status" value="1"/>
</dbReference>
<dbReference type="InterPro" id="IPR058031">
    <property type="entry name" value="AAA_lid_NorR"/>
</dbReference>
<proteinExistence type="predicted"/>
<dbReference type="Gene3D" id="3.40.50.2300">
    <property type="match status" value="1"/>
</dbReference>
<dbReference type="InterPro" id="IPR025662">
    <property type="entry name" value="Sigma_54_int_dom_ATP-bd_1"/>
</dbReference>
<gene>
    <name evidence="8" type="ORF">TBH_C0418</name>
</gene>
<sequence>MNPTLLIIEDDSSLSQMLTLHFEDQGMRVQSAHSCNEALSRLSDHKPDLVLLDQQLPDGLGSELIPRILEQQPDARIIMMTGVHDLELAIQAIQQGATDFIHKPVKTSVLQEAVDKALAWTPNNAVETNPAEPNIRELIGRSQAMLEVSKQIALSAQSTATVLITGESGTGKEIVARLIHQYSGRKGRFVAINCAAIVDNLLESELFGHAKGAFTGATADKAGRFQQAQDGTLFLDEIGELAPQLQAKLLRALQEQSVEPVGGTQTIPVNARIIAATHRDLFQAAHEGLFREDLAYRLDVINIQLPPLRERTEDIPLLVQALLGRAAHKMERSIPHLDDDAIHKLQGHPWPGNVRELENVLTQALVQARDGNISADLIRFHETHREAPPDTEEHSPMQTLEEVEARHIQKVLDHTGGHKANSCRILGISRPALDRKIRKYELRVSPAKK</sequence>
<evidence type="ECO:0000313" key="9">
    <source>
        <dbReference type="Proteomes" id="UP000031631"/>
    </source>
</evidence>
<dbReference type="InterPro" id="IPR025944">
    <property type="entry name" value="Sigma_54_int_dom_CS"/>
</dbReference>
<dbReference type="InterPro" id="IPR002197">
    <property type="entry name" value="HTH_Fis"/>
</dbReference>
<dbReference type="InterPro" id="IPR027417">
    <property type="entry name" value="P-loop_NTPase"/>
</dbReference>
<dbReference type="GO" id="GO:0000160">
    <property type="term" value="P:phosphorelay signal transduction system"/>
    <property type="evidence" value="ECO:0007669"/>
    <property type="project" value="InterPro"/>
</dbReference>
<protein>
    <submittedName>
        <fullName evidence="8">Two component sigma54 specific transcriptional regulator Fis family</fullName>
    </submittedName>
</protein>
<evidence type="ECO:0000256" key="2">
    <source>
        <dbReference type="ARBA" id="ARBA00022840"/>
    </source>
</evidence>
<dbReference type="GO" id="GO:0006355">
    <property type="term" value="P:regulation of DNA-templated transcription"/>
    <property type="evidence" value="ECO:0007669"/>
    <property type="project" value="InterPro"/>
</dbReference>
<dbReference type="GO" id="GO:0005524">
    <property type="term" value="F:ATP binding"/>
    <property type="evidence" value="ECO:0007669"/>
    <property type="project" value="UniProtKB-KW"/>
</dbReference>
<evidence type="ECO:0000256" key="5">
    <source>
        <dbReference type="PROSITE-ProRule" id="PRU00169"/>
    </source>
</evidence>
<dbReference type="PROSITE" id="PS50045">
    <property type="entry name" value="SIGMA54_INTERACT_4"/>
    <property type="match status" value="1"/>
</dbReference>
<evidence type="ECO:0000256" key="3">
    <source>
        <dbReference type="ARBA" id="ARBA00023015"/>
    </source>
</evidence>
<dbReference type="Proteomes" id="UP000031631">
    <property type="component" value="Chromosome"/>
</dbReference>
<dbReference type="FunFam" id="3.40.50.300:FF:000006">
    <property type="entry name" value="DNA-binding transcriptional regulator NtrC"/>
    <property type="match status" value="1"/>
</dbReference>
<evidence type="ECO:0000259" key="7">
    <source>
        <dbReference type="PROSITE" id="PS50110"/>
    </source>
</evidence>
<dbReference type="Pfam" id="PF00158">
    <property type="entry name" value="Sigma54_activat"/>
    <property type="match status" value="1"/>
</dbReference>
<dbReference type="PROSITE" id="PS00688">
    <property type="entry name" value="SIGMA54_INTERACT_3"/>
    <property type="match status" value="1"/>
</dbReference>
<evidence type="ECO:0000256" key="1">
    <source>
        <dbReference type="ARBA" id="ARBA00022741"/>
    </source>
</evidence>
<dbReference type="PANTHER" id="PTHR32071">
    <property type="entry name" value="TRANSCRIPTIONAL REGULATORY PROTEIN"/>
    <property type="match status" value="1"/>
</dbReference>
<dbReference type="PROSITE" id="PS00675">
    <property type="entry name" value="SIGMA54_INTERACT_1"/>
    <property type="match status" value="1"/>
</dbReference>
<dbReference type="InterPro" id="IPR002078">
    <property type="entry name" value="Sigma_54_int"/>
</dbReference>
<keyword evidence="3" id="KW-0805">Transcription regulation</keyword>
<dbReference type="Pfam" id="PF02954">
    <property type="entry name" value="HTH_8"/>
    <property type="match status" value="1"/>
</dbReference>
<dbReference type="Pfam" id="PF25601">
    <property type="entry name" value="AAA_lid_14"/>
    <property type="match status" value="1"/>
</dbReference>
<keyword evidence="5" id="KW-0597">Phosphoprotein</keyword>
<dbReference type="KEGG" id="tbn:TBH_C0418"/>
<keyword evidence="9" id="KW-1185">Reference proteome</keyword>
<reference evidence="8 9" key="1">
    <citation type="journal article" date="2014" name="PLoS ONE">
        <title>Physiological and genomic features of a novel sulfur-oxidizing gammaproteobacterium belonging to a previously uncultivated symbiotic lineage isolated from a hydrothermal vent.</title>
        <authorList>
            <person name="Nunoura T."/>
            <person name="Takaki Y."/>
            <person name="Kazama H."/>
            <person name="Kakuta J."/>
            <person name="Shimamura S."/>
            <person name="Makita H."/>
            <person name="Hirai M."/>
            <person name="Miyazaki M."/>
            <person name="Takai K."/>
        </authorList>
    </citation>
    <scope>NUCLEOTIDE SEQUENCE [LARGE SCALE GENOMIC DNA]</scope>
    <source>
        <strain evidence="8 9">Hiromi1</strain>
    </source>
</reference>
<dbReference type="AlphaFoldDB" id="A0A7U6GGW3"/>
<dbReference type="CDD" id="cd00156">
    <property type="entry name" value="REC"/>
    <property type="match status" value="1"/>
</dbReference>
<dbReference type="Gene3D" id="1.10.10.60">
    <property type="entry name" value="Homeodomain-like"/>
    <property type="match status" value="1"/>
</dbReference>
<dbReference type="GO" id="GO:0043565">
    <property type="term" value="F:sequence-specific DNA binding"/>
    <property type="evidence" value="ECO:0007669"/>
    <property type="project" value="InterPro"/>
</dbReference>
<dbReference type="SUPFAM" id="SSF46689">
    <property type="entry name" value="Homeodomain-like"/>
    <property type="match status" value="1"/>
</dbReference>
<evidence type="ECO:0000313" key="8">
    <source>
        <dbReference type="EMBL" id="BAO43363.1"/>
    </source>
</evidence>
<keyword evidence="2" id="KW-0067">ATP-binding</keyword>
<dbReference type="RefSeq" id="WP_041064972.1">
    <property type="nucleotide sequence ID" value="NZ_AP012273.1"/>
</dbReference>
<feature type="domain" description="Sigma-54 factor interaction" evidence="6">
    <location>
        <begin position="138"/>
        <end position="366"/>
    </location>
</feature>
<dbReference type="InterPro" id="IPR011006">
    <property type="entry name" value="CheY-like_superfamily"/>
</dbReference>
<feature type="modified residue" description="4-aspartylphosphate" evidence="5">
    <location>
        <position position="53"/>
    </location>
</feature>
<dbReference type="InterPro" id="IPR003593">
    <property type="entry name" value="AAA+_ATPase"/>
</dbReference>
<dbReference type="Gene3D" id="1.10.8.60">
    <property type="match status" value="1"/>
</dbReference>
<dbReference type="InterPro" id="IPR001789">
    <property type="entry name" value="Sig_transdc_resp-reg_receiver"/>
</dbReference>
<organism evidence="8 9">
    <name type="scientific">Thiolapillus brandeum</name>
    <dbReference type="NCBI Taxonomy" id="1076588"/>
    <lineage>
        <taxon>Bacteria</taxon>
        <taxon>Pseudomonadati</taxon>
        <taxon>Pseudomonadota</taxon>
        <taxon>Gammaproteobacteria</taxon>
        <taxon>Chromatiales</taxon>
        <taxon>Sedimenticolaceae</taxon>
        <taxon>Thiolapillus</taxon>
    </lineage>
</organism>
<evidence type="ECO:0000259" key="6">
    <source>
        <dbReference type="PROSITE" id="PS50045"/>
    </source>
</evidence>
<feature type="domain" description="Response regulatory" evidence="7">
    <location>
        <begin position="4"/>
        <end position="118"/>
    </location>
</feature>
<dbReference type="PANTHER" id="PTHR32071:SF57">
    <property type="entry name" value="C4-DICARBOXYLATE TRANSPORT TRANSCRIPTIONAL REGULATORY PROTEIN DCTD"/>
    <property type="match status" value="1"/>
</dbReference>
<dbReference type="SUPFAM" id="SSF52172">
    <property type="entry name" value="CheY-like"/>
    <property type="match status" value="1"/>
</dbReference>
<keyword evidence="4" id="KW-0804">Transcription</keyword>
<dbReference type="PROSITE" id="PS50110">
    <property type="entry name" value="RESPONSE_REGULATORY"/>
    <property type="match status" value="1"/>
</dbReference>
<keyword evidence="1" id="KW-0547">Nucleotide-binding</keyword>
<name>A0A7U6GGW3_9GAMM</name>
<dbReference type="Gene3D" id="3.40.50.300">
    <property type="entry name" value="P-loop containing nucleotide triphosphate hydrolases"/>
    <property type="match status" value="1"/>
</dbReference>
<dbReference type="OrthoDB" id="5297379at2"/>
<dbReference type="EMBL" id="AP012273">
    <property type="protein sequence ID" value="BAO43363.1"/>
    <property type="molecule type" value="Genomic_DNA"/>
</dbReference>
<dbReference type="SUPFAM" id="SSF52540">
    <property type="entry name" value="P-loop containing nucleoside triphosphate hydrolases"/>
    <property type="match status" value="1"/>
</dbReference>
<dbReference type="InterPro" id="IPR009057">
    <property type="entry name" value="Homeodomain-like_sf"/>
</dbReference>
<dbReference type="CDD" id="cd00009">
    <property type="entry name" value="AAA"/>
    <property type="match status" value="1"/>
</dbReference>
<dbReference type="Pfam" id="PF00072">
    <property type="entry name" value="Response_reg"/>
    <property type="match status" value="1"/>
</dbReference>
<accession>A0A7U6GGW3</accession>